<evidence type="ECO:0008006" key="4">
    <source>
        <dbReference type="Google" id="ProtNLM"/>
    </source>
</evidence>
<dbReference type="EMBL" id="JACBZO010000001">
    <property type="protein sequence ID" value="NYI41587.1"/>
    <property type="molecule type" value="Genomic_DNA"/>
</dbReference>
<feature type="transmembrane region" description="Helical" evidence="1">
    <location>
        <begin position="211"/>
        <end position="227"/>
    </location>
</feature>
<evidence type="ECO:0000313" key="2">
    <source>
        <dbReference type="EMBL" id="NYI41587.1"/>
    </source>
</evidence>
<feature type="transmembrane region" description="Helical" evidence="1">
    <location>
        <begin position="158"/>
        <end position="175"/>
    </location>
</feature>
<feature type="transmembrane region" description="Helical" evidence="1">
    <location>
        <begin position="278"/>
        <end position="299"/>
    </location>
</feature>
<feature type="transmembrane region" description="Helical" evidence="1">
    <location>
        <begin position="355"/>
        <end position="376"/>
    </location>
</feature>
<evidence type="ECO:0000256" key="1">
    <source>
        <dbReference type="SAM" id="Phobius"/>
    </source>
</evidence>
<feature type="transmembrane region" description="Helical" evidence="1">
    <location>
        <begin position="444"/>
        <end position="464"/>
    </location>
</feature>
<keyword evidence="3" id="KW-1185">Reference proteome</keyword>
<dbReference type="RefSeq" id="WP_179397959.1">
    <property type="nucleotide sequence ID" value="NZ_JACBZO010000001.1"/>
</dbReference>
<proteinExistence type="predicted"/>
<feature type="transmembrane region" description="Helical" evidence="1">
    <location>
        <begin position="383"/>
        <end position="405"/>
    </location>
</feature>
<feature type="transmembrane region" description="Helical" evidence="1">
    <location>
        <begin position="181"/>
        <end position="199"/>
    </location>
</feature>
<dbReference type="Proteomes" id="UP000547973">
    <property type="component" value="Unassembled WGS sequence"/>
</dbReference>
<evidence type="ECO:0000313" key="3">
    <source>
        <dbReference type="Proteomes" id="UP000547973"/>
    </source>
</evidence>
<keyword evidence="1" id="KW-0472">Membrane</keyword>
<reference evidence="2 3" key="1">
    <citation type="submission" date="2020-07" db="EMBL/GenBank/DDBJ databases">
        <title>Sequencing the genomes of 1000 actinobacteria strains.</title>
        <authorList>
            <person name="Klenk H.-P."/>
        </authorList>
    </citation>
    <scope>NUCLEOTIDE SEQUENCE [LARGE SCALE GENOMIC DNA]</scope>
    <source>
        <strain evidence="2 3">DSM 19970</strain>
    </source>
</reference>
<keyword evidence="1" id="KW-1133">Transmembrane helix</keyword>
<dbReference type="AlphaFoldDB" id="A0A7Y9ZA27"/>
<sequence>MATESRLEVREWIHGRVILRLESLAARFDDSTRSRTILALIYLAIATAIVIPVIFGGGQAMSRIDEPTHADFAYQIAHGHIPAKGDVIAPEIRSIWACMGEERYSLPLCGAEPWPWLFPYNADQYNFSHPPLYYVTVGFPARAVSAVTPLNFVEAGRLTGILWLTAGMFMLYVALRRWKVDPAIAMVAPLLLVSFPRVLHASTTINPDATAALGGALALWLAAKIFLEDDHDWVLPVVLTGLVGTLKFINTIPFVALAVLAIARALRDHGFKGLRRAHWILPFAVAASILIPYVAWVLFQAPRGDMSWVNPLIGINTRTVLGLPGSEWIETLFIGFNLASDYYIQPPLNVAALVAWTRLLNVLVIGAMMATVVAFAKDPARRSLGWLLGTGAVLYPLAVQIQAYTNSTVPQYFPDPTGRYGLALIPGAIACLVMAAIQAGYRRLIYLVTVSGLVVIVIVIAAGIQRS</sequence>
<comment type="caution">
    <text evidence="2">The sequence shown here is derived from an EMBL/GenBank/DDBJ whole genome shotgun (WGS) entry which is preliminary data.</text>
</comment>
<gene>
    <name evidence="2" type="ORF">BKA03_001706</name>
</gene>
<protein>
    <recommendedName>
        <fullName evidence="4">Dolichyl-phosphate-mannose-protein mannosyltransferase</fullName>
    </recommendedName>
</protein>
<feature type="transmembrane region" description="Helical" evidence="1">
    <location>
        <begin position="417"/>
        <end position="437"/>
    </location>
</feature>
<keyword evidence="1" id="KW-0812">Transmembrane</keyword>
<feature type="transmembrane region" description="Helical" evidence="1">
    <location>
        <begin position="233"/>
        <end position="266"/>
    </location>
</feature>
<name>A0A7Y9ZA27_9MICO</name>
<accession>A0A7Y9ZA27</accession>
<organism evidence="2 3">
    <name type="scientific">Demequina lutea</name>
    <dbReference type="NCBI Taxonomy" id="431489"/>
    <lineage>
        <taxon>Bacteria</taxon>
        <taxon>Bacillati</taxon>
        <taxon>Actinomycetota</taxon>
        <taxon>Actinomycetes</taxon>
        <taxon>Micrococcales</taxon>
        <taxon>Demequinaceae</taxon>
        <taxon>Demequina</taxon>
    </lineage>
</organism>
<feature type="transmembrane region" description="Helical" evidence="1">
    <location>
        <begin position="37"/>
        <end position="55"/>
    </location>
</feature>